<dbReference type="PANTHER" id="PTHR10683:SF31">
    <property type="entry name" value="TRANSALDOLASE"/>
    <property type="match status" value="1"/>
</dbReference>
<comment type="pathway">
    <text evidence="3 11">Carbohydrate degradation; pentose phosphate pathway; D-glyceraldehyde 3-phosphate and beta-D-fructose 6-phosphate from D-ribose 5-phosphate and D-xylulose 5-phosphate (non-oxidative stage): step 2/3.</text>
</comment>
<keyword evidence="7 11" id="KW-0808">Transferase</keyword>
<comment type="caution">
    <text evidence="12">The sequence shown here is derived from an EMBL/GenBank/DDBJ whole genome shotgun (WGS) entry which is preliminary data.</text>
</comment>
<comment type="function">
    <text evidence="1 11">Transaldolase is important for the balance of metabolites in the pentose-phosphate pathway.</text>
</comment>
<dbReference type="HAMAP" id="MF_00493">
    <property type="entry name" value="Transaldolase_2"/>
    <property type="match status" value="1"/>
</dbReference>
<dbReference type="InterPro" id="IPR001585">
    <property type="entry name" value="TAL/FSA"/>
</dbReference>
<dbReference type="GO" id="GO:0006098">
    <property type="term" value="P:pentose-phosphate shunt"/>
    <property type="evidence" value="ECO:0007669"/>
    <property type="project" value="UniProtKB-UniRule"/>
</dbReference>
<evidence type="ECO:0000256" key="4">
    <source>
        <dbReference type="ARBA" id="ARBA00008426"/>
    </source>
</evidence>
<dbReference type="PROSITE" id="PS01054">
    <property type="entry name" value="TRANSALDOLASE_1"/>
    <property type="match status" value="1"/>
</dbReference>
<evidence type="ECO:0000256" key="3">
    <source>
        <dbReference type="ARBA" id="ARBA00004857"/>
    </source>
</evidence>
<sequence length="364" mass="39891">MNPLQQLETCGQSPWLDNLKRSFVAQGGLQEMMTRDGIKGVTSNPSIFEKAIGQSDEYNGAIREFLAQGDRDAGAIYEHLAIADIRAAADVLASVYSETHGRDGYVSLECSPLLADDTEATVAEAQRLWKTVDRPNLMVKVPATFAGLPAIKRLIASGVNINITLLFAVDVYEQVAQAYIEGLEEFAKNGGDVSRVASVASFFVSRIDTEVDKRLEPGDPLRGKAAIANAKLAYERYESLFAETRWQALAQAGARTQRLLWASTGVKNPEYRDTIYVEELIGPDTVNTLPPAAMDAFREHGAVRPNAIREDVEGARIVMSELERRGVSLDEITRALVVDGVKLFADAFEKLHAALERQRLAHVG</sequence>
<dbReference type="SUPFAM" id="SSF51569">
    <property type="entry name" value="Aldolase"/>
    <property type="match status" value="1"/>
</dbReference>
<gene>
    <name evidence="11 12" type="primary">tal</name>
    <name evidence="12" type="ORF">GJ654_12255</name>
</gene>
<dbReference type="GO" id="GO:0004801">
    <property type="term" value="F:transaldolase activity"/>
    <property type="evidence" value="ECO:0007669"/>
    <property type="project" value="UniProtKB-UniRule"/>
</dbReference>
<name>A0A6N8DME9_RHOAC</name>
<keyword evidence="9 11" id="KW-0704">Schiff base</keyword>
<dbReference type="NCBIfam" id="TIGR00876">
    <property type="entry name" value="tal_mycobact"/>
    <property type="match status" value="1"/>
</dbReference>
<evidence type="ECO:0000256" key="9">
    <source>
        <dbReference type="ARBA" id="ARBA00023270"/>
    </source>
</evidence>
<dbReference type="PANTHER" id="PTHR10683">
    <property type="entry name" value="TRANSALDOLASE"/>
    <property type="match status" value="1"/>
</dbReference>
<dbReference type="Gene3D" id="3.20.20.70">
    <property type="entry name" value="Aldolase class I"/>
    <property type="match status" value="1"/>
</dbReference>
<dbReference type="EC" id="2.2.1.2" evidence="5 11"/>
<dbReference type="GO" id="GO:0005737">
    <property type="term" value="C:cytoplasm"/>
    <property type="evidence" value="ECO:0007669"/>
    <property type="project" value="UniProtKB-SubCell"/>
</dbReference>
<evidence type="ECO:0000313" key="13">
    <source>
        <dbReference type="Proteomes" id="UP000439113"/>
    </source>
</evidence>
<feature type="active site" description="Schiff-base intermediate with substrate" evidence="11">
    <location>
        <position position="140"/>
    </location>
</feature>
<evidence type="ECO:0000256" key="2">
    <source>
        <dbReference type="ARBA" id="ARBA00004496"/>
    </source>
</evidence>
<dbReference type="NCBIfam" id="NF002881">
    <property type="entry name" value="PRK03343.1"/>
    <property type="match status" value="1"/>
</dbReference>
<dbReference type="InterPro" id="IPR004732">
    <property type="entry name" value="Transaldolase_2"/>
</dbReference>
<dbReference type="RefSeq" id="WP_155446442.1">
    <property type="nucleotide sequence ID" value="NZ_JAOQNR010000012.1"/>
</dbReference>
<dbReference type="Proteomes" id="UP000439113">
    <property type="component" value="Unassembled WGS sequence"/>
</dbReference>
<dbReference type="PROSITE" id="PS00958">
    <property type="entry name" value="TRANSALDOLASE_2"/>
    <property type="match status" value="1"/>
</dbReference>
<dbReference type="Pfam" id="PF00923">
    <property type="entry name" value="TAL_FSA"/>
    <property type="match status" value="1"/>
</dbReference>
<keyword evidence="8 11" id="KW-0570">Pentose shunt</keyword>
<protein>
    <recommendedName>
        <fullName evidence="5 11">Transaldolase</fullName>
        <ecNumber evidence="5 11">2.2.1.2</ecNumber>
    </recommendedName>
</protein>
<dbReference type="GO" id="GO:0005975">
    <property type="term" value="P:carbohydrate metabolic process"/>
    <property type="evidence" value="ECO:0007669"/>
    <property type="project" value="InterPro"/>
</dbReference>
<dbReference type="UniPathway" id="UPA00115">
    <property type="reaction ID" value="UER00414"/>
</dbReference>
<evidence type="ECO:0000313" key="12">
    <source>
        <dbReference type="EMBL" id="MTV31762.1"/>
    </source>
</evidence>
<comment type="similarity">
    <text evidence="4 11">Belongs to the transaldolase family. Type 2 subfamily.</text>
</comment>
<comment type="catalytic activity">
    <reaction evidence="10 11">
        <text>D-sedoheptulose 7-phosphate + D-glyceraldehyde 3-phosphate = D-erythrose 4-phosphate + beta-D-fructose 6-phosphate</text>
        <dbReference type="Rhea" id="RHEA:17053"/>
        <dbReference type="ChEBI" id="CHEBI:16897"/>
        <dbReference type="ChEBI" id="CHEBI:57483"/>
        <dbReference type="ChEBI" id="CHEBI:57634"/>
        <dbReference type="ChEBI" id="CHEBI:59776"/>
        <dbReference type="EC" id="2.2.1.2"/>
    </reaction>
</comment>
<evidence type="ECO:0000256" key="1">
    <source>
        <dbReference type="ARBA" id="ARBA00003518"/>
    </source>
</evidence>
<evidence type="ECO:0000256" key="6">
    <source>
        <dbReference type="ARBA" id="ARBA00022490"/>
    </source>
</evidence>
<dbReference type="PIRSF" id="PIRSF036915">
    <property type="entry name" value="Trnald_Bac_Plnt"/>
    <property type="match status" value="1"/>
</dbReference>
<organism evidence="12 13">
    <name type="scientific">Rhodoblastus acidophilus</name>
    <name type="common">Rhodopseudomonas acidophila</name>
    <dbReference type="NCBI Taxonomy" id="1074"/>
    <lineage>
        <taxon>Bacteria</taxon>
        <taxon>Pseudomonadati</taxon>
        <taxon>Pseudomonadota</taxon>
        <taxon>Alphaproteobacteria</taxon>
        <taxon>Hyphomicrobiales</taxon>
        <taxon>Rhodoblastaceae</taxon>
        <taxon>Rhodoblastus</taxon>
    </lineage>
</organism>
<keyword evidence="6 11" id="KW-0963">Cytoplasm</keyword>
<dbReference type="InterPro" id="IPR018225">
    <property type="entry name" value="Transaldolase_AS"/>
</dbReference>
<evidence type="ECO:0000256" key="5">
    <source>
        <dbReference type="ARBA" id="ARBA00013151"/>
    </source>
</evidence>
<reference evidence="12 13" key="1">
    <citation type="submission" date="2019-11" db="EMBL/GenBank/DDBJ databases">
        <title>Whole-genome sequence of a Rhodoblastus acidophilus DSM 142.</title>
        <authorList>
            <person name="Kyndt J.A."/>
            <person name="Meyer T.E."/>
        </authorList>
    </citation>
    <scope>NUCLEOTIDE SEQUENCE [LARGE SCALE GENOMIC DNA]</scope>
    <source>
        <strain evidence="12 13">DSM 142</strain>
    </source>
</reference>
<evidence type="ECO:0000256" key="11">
    <source>
        <dbReference type="HAMAP-Rule" id="MF_00493"/>
    </source>
</evidence>
<evidence type="ECO:0000256" key="10">
    <source>
        <dbReference type="ARBA" id="ARBA00048810"/>
    </source>
</evidence>
<dbReference type="OrthoDB" id="140919at2"/>
<evidence type="ECO:0000256" key="7">
    <source>
        <dbReference type="ARBA" id="ARBA00022679"/>
    </source>
</evidence>
<dbReference type="InterPro" id="IPR013785">
    <property type="entry name" value="Aldolase_TIM"/>
</dbReference>
<evidence type="ECO:0000256" key="8">
    <source>
        <dbReference type="ARBA" id="ARBA00023126"/>
    </source>
</evidence>
<dbReference type="EMBL" id="WNKS01000010">
    <property type="protein sequence ID" value="MTV31762.1"/>
    <property type="molecule type" value="Genomic_DNA"/>
</dbReference>
<dbReference type="CDD" id="cd00955">
    <property type="entry name" value="Transaldolase_like"/>
    <property type="match status" value="1"/>
</dbReference>
<accession>A0A6N8DME9</accession>
<proteinExistence type="inferred from homology"/>
<comment type="subcellular location">
    <subcellularLocation>
        <location evidence="2 11">Cytoplasm</location>
    </subcellularLocation>
</comment>
<dbReference type="AlphaFoldDB" id="A0A6N8DME9"/>